<sequence length="368" mass="43027">MIKIFPKRLQRYVYERKQKVCKDRCIIFSLLSKLPIDARYIFLVLCITFDYDQKRTCRKENFMKHTDIYILSGFLGSGKTTLLKRLLQNEKERGRKVAVVMNEIGQVSIDSHAVSEDAVLSELLSGCVCCTIQDQFEVELYSLLQKHGLDVIYIETTGVAHPVEVLDACMSPLFADRIQMGGIITTIDATRWMNRQQLSIPLQMLLKEQVRHADVLIVNKTDILRPDEQAKLSFELQTINSEARTIFTTFSNVRMEDIHLLSKRMRNEHERMNIERLRIQTYVHTFTNPIDLDVFEHWVRQLPDTIYRMKGFLRFTHTSGVYSFQYAYGTPLYMKEEMNVPLHFVIIGEQLDKQKLKQQLDDMQKGEG</sequence>
<reference evidence="7 8" key="1">
    <citation type="journal article" date="2008" name="Genome Biol.">
        <title>Encapsulated in silica: genome, proteome and physiology of the thermophilic bacterium Anoxybacillus flavithermus WK1.</title>
        <authorList>
            <person name="Saw J.H."/>
            <person name="Mountain B.W."/>
            <person name="Feng L."/>
            <person name="Omelchenko M.V."/>
            <person name="Hou S."/>
            <person name="Saito J.A."/>
            <person name="Stott M.B."/>
            <person name="Li D."/>
            <person name="Zhao G."/>
            <person name="Wu J."/>
            <person name="Galperin M.Y."/>
            <person name="Koonin E.V."/>
            <person name="Makarova K.S."/>
            <person name="Wolf Y.I."/>
            <person name="Rigden D.J."/>
            <person name="Dunfield P.F."/>
            <person name="Wang L."/>
            <person name="Alam M."/>
        </authorList>
    </citation>
    <scope>NUCLEOTIDE SEQUENCE [LARGE SCALE GENOMIC DNA]</scope>
    <source>
        <strain evidence="8">DSM 21510 / WK1</strain>
    </source>
</reference>
<evidence type="ECO:0000256" key="1">
    <source>
        <dbReference type="ARBA" id="ARBA00022741"/>
    </source>
</evidence>
<dbReference type="EMBL" id="CP000922">
    <property type="protein sequence ID" value="ACJ33778.1"/>
    <property type="molecule type" value="Genomic_DNA"/>
</dbReference>
<dbReference type="HOGENOM" id="CLU_017452_1_4_9"/>
<proteinExistence type="inferred from homology"/>
<protein>
    <submittedName>
        <fullName evidence="7">GTPase, G3E family</fullName>
    </submittedName>
</protein>
<dbReference type="InterPro" id="IPR027417">
    <property type="entry name" value="P-loop_NTPase"/>
</dbReference>
<gene>
    <name evidence="7" type="ordered locus">Aflv_1410</name>
</gene>
<dbReference type="SMART" id="SM00833">
    <property type="entry name" value="CobW_C"/>
    <property type="match status" value="1"/>
</dbReference>
<dbReference type="InterPro" id="IPR003495">
    <property type="entry name" value="CobW/HypB/UreG_nucleotide-bd"/>
</dbReference>
<dbReference type="CDD" id="cd03112">
    <property type="entry name" value="CobW-like"/>
    <property type="match status" value="1"/>
</dbReference>
<dbReference type="PANTHER" id="PTHR13748">
    <property type="entry name" value="COBW-RELATED"/>
    <property type="match status" value="1"/>
</dbReference>
<accession>B7GHZ7</accession>
<dbReference type="GO" id="GO:0000166">
    <property type="term" value="F:nucleotide binding"/>
    <property type="evidence" value="ECO:0007669"/>
    <property type="project" value="UniProtKB-KW"/>
</dbReference>
<dbReference type="STRING" id="491915.Aflv_1410"/>
<dbReference type="SUPFAM" id="SSF52540">
    <property type="entry name" value="P-loop containing nucleoside triphosphate hydrolases"/>
    <property type="match status" value="1"/>
</dbReference>
<dbReference type="Gene3D" id="3.30.1220.10">
    <property type="entry name" value="CobW-like, C-terminal domain"/>
    <property type="match status" value="1"/>
</dbReference>
<evidence type="ECO:0000256" key="5">
    <source>
        <dbReference type="ARBA" id="ARBA00049117"/>
    </source>
</evidence>
<dbReference type="eggNOG" id="COG0523">
    <property type="taxonomic scope" value="Bacteria"/>
</dbReference>
<dbReference type="KEGG" id="afl:Aflv_1410"/>
<dbReference type="AlphaFoldDB" id="B7GHZ7"/>
<evidence type="ECO:0000256" key="3">
    <source>
        <dbReference type="ARBA" id="ARBA00023186"/>
    </source>
</evidence>
<evidence type="ECO:0000256" key="4">
    <source>
        <dbReference type="ARBA" id="ARBA00034320"/>
    </source>
</evidence>
<name>B7GHZ7_ANOFW</name>
<comment type="catalytic activity">
    <reaction evidence="5">
        <text>GTP + H2O = GDP + phosphate + H(+)</text>
        <dbReference type="Rhea" id="RHEA:19669"/>
        <dbReference type="ChEBI" id="CHEBI:15377"/>
        <dbReference type="ChEBI" id="CHEBI:15378"/>
        <dbReference type="ChEBI" id="CHEBI:37565"/>
        <dbReference type="ChEBI" id="CHEBI:43474"/>
        <dbReference type="ChEBI" id="CHEBI:58189"/>
    </reaction>
    <physiologicalReaction direction="left-to-right" evidence="5">
        <dbReference type="Rhea" id="RHEA:19670"/>
    </physiologicalReaction>
</comment>
<dbReference type="GO" id="GO:0005737">
    <property type="term" value="C:cytoplasm"/>
    <property type="evidence" value="ECO:0007669"/>
    <property type="project" value="TreeGrafter"/>
</dbReference>
<dbReference type="Pfam" id="PF07683">
    <property type="entry name" value="CobW_C"/>
    <property type="match status" value="1"/>
</dbReference>
<organism evidence="7 8">
    <name type="scientific">Anoxybacillus flavithermus (strain DSM 21510 / WK1)</name>
    <dbReference type="NCBI Taxonomy" id="491915"/>
    <lineage>
        <taxon>Bacteria</taxon>
        <taxon>Bacillati</taxon>
        <taxon>Bacillota</taxon>
        <taxon>Bacilli</taxon>
        <taxon>Bacillales</taxon>
        <taxon>Anoxybacillaceae</taxon>
        <taxon>Anoxybacillus</taxon>
    </lineage>
</organism>
<dbReference type="InterPro" id="IPR051316">
    <property type="entry name" value="Zinc-reg_GTPase_activator"/>
</dbReference>
<dbReference type="InterPro" id="IPR036627">
    <property type="entry name" value="CobW-likC_sf"/>
</dbReference>
<evidence type="ECO:0000313" key="8">
    <source>
        <dbReference type="Proteomes" id="UP000000742"/>
    </source>
</evidence>
<dbReference type="SUPFAM" id="SSF90002">
    <property type="entry name" value="Hypothetical protein YjiA, C-terminal domain"/>
    <property type="match status" value="1"/>
</dbReference>
<dbReference type="PANTHER" id="PTHR13748:SF62">
    <property type="entry name" value="COBW DOMAIN-CONTAINING PROTEIN"/>
    <property type="match status" value="1"/>
</dbReference>
<feature type="domain" description="CobW C-terminal" evidence="6">
    <location>
        <begin position="279"/>
        <end position="364"/>
    </location>
</feature>
<keyword evidence="1" id="KW-0547">Nucleotide-binding</keyword>
<dbReference type="Proteomes" id="UP000000742">
    <property type="component" value="Chromosome"/>
</dbReference>
<keyword evidence="2" id="KW-0378">Hydrolase</keyword>
<keyword evidence="3" id="KW-0143">Chaperone</keyword>
<dbReference type="Pfam" id="PF02492">
    <property type="entry name" value="cobW"/>
    <property type="match status" value="1"/>
</dbReference>
<evidence type="ECO:0000259" key="6">
    <source>
        <dbReference type="SMART" id="SM00833"/>
    </source>
</evidence>
<comment type="similarity">
    <text evidence="4">Belongs to the SIMIBI class G3E GTPase family. ZNG1 subfamily.</text>
</comment>
<evidence type="ECO:0000313" key="7">
    <source>
        <dbReference type="EMBL" id="ACJ33778.1"/>
    </source>
</evidence>
<evidence type="ECO:0000256" key="2">
    <source>
        <dbReference type="ARBA" id="ARBA00022801"/>
    </source>
</evidence>
<dbReference type="InterPro" id="IPR011629">
    <property type="entry name" value="CobW-like_C"/>
</dbReference>
<dbReference type="Gene3D" id="3.40.50.300">
    <property type="entry name" value="P-loop containing nucleotide triphosphate hydrolases"/>
    <property type="match status" value="1"/>
</dbReference>
<dbReference type="GO" id="GO:0016787">
    <property type="term" value="F:hydrolase activity"/>
    <property type="evidence" value="ECO:0007669"/>
    <property type="project" value="UniProtKB-KW"/>
</dbReference>